<proteinExistence type="predicted"/>
<evidence type="ECO:0000313" key="2">
    <source>
        <dbReference type="Proteomes" id="UP000197619"/>
    </source>
</evidence>
<organism evidence="1 2">
    <name type="scientific">Lonchura striata</name>
    <name type="common">white-rumped munia</name>
    <dbReference type="NCBI Taxonomy" id="40157"/>
    <lineage>
        <taxon>Eukaryota</taxon>
        <taxon>Metazoa</taxon>
        <taxon>Chordata</taxon>
        <taxon>Craniata</taxon>
        <taxon>Vertebrata</taxon>
        <taxon>Euteleostomi</taxon>
        <taxon>Archelosauria</taxon>
        <taxon>Archosauria</taxon>
        <taxon>Dinosauria</taxon>
        <taxon>Saurischia</taxon>
        <taxon>Theropoda</taxon>
        <taxon>Coelurosauria</taxon>
        <taxon>Aves</taxon>
        <taxon>Neognathae</taxon>
        <taxon>Neoaves</taxon>
        <taxon>Telluraves</taxon>
        <taxon>Australaves</taxon>
        <taxon>Passeriformes</taxon>
        <taxon>Passeroidea</taxon>
        <taxon>Estrildidae</taxon>
        <taxon>Estrildinae</taxon>
        <taxon>Lonchura</taxon>
    </lineage>
</organism>
<accession>A0A218VC62</accession>
<evidence type="ECO:0000313" key="1">
    <source>
        <dbReference type="EMBL" id="OWK63677.1"/>
    </source>
</evidence>
<dbReference type="EMBL" id="MUZQ01000010">
    <property type="protein sequence ID" value="OWK63677.1"/>
    <property type="molecule type" value="Genomic_DNA"/>
</dbReference>
<dbReference type="AlphaFoldDB" id="A0A218VC62"/>
<keyword evidence="2" id="KW-1185">Reference proteome</keyword>
<reference evidence="1 2" key="1">
    <citation type="submission" date="2017-05" db="EMBL/GenBank/DDBJ databases">
        <title>Genome of assembly of the Bengalese finch, Lonchura striata domestica.</title>
        <authorList>
            <person name="Colquitt B.M."/>
            <person name="Brainard M.S."/>
        </authorList>
    </citation>
    <scope>NUCLEOTIDE SEQUENCE [LARGE SCALE GENOMIC DNA]</scope>
    <source>
        <strain evidence="1">White83orange57</strain>
    </source>
</reference>
<name>A0A218VC62_9PASE</name>
<gene>
    <name evidence="1" type="ORF">RLOC_00014009</name>
</gene>
<sequence length="78" mass="9155">MDSVLFLTLADVCHLFGHHILLLGKQMKDSMFTVLLSKLPFCYLLFYFYLSLSSLSHSDMALLLLVNFYLVFYYHSKH</sequence>
<dbReference type="Proteomes" id="UP000197619">
    <property type="component" value="Unassembled WGS sequence"/>
</dbReference>
<protein>
    <submittedName>
        <fullName evidence="1">Uncharacterized protein</fullName>
    </submittedName>
</protein>
<comment type="caution">
    <text evidence="1">The sequence shown here is derived from an EMBL/GenBank/DDBJ whole genome shotgun (WGS) entry which is preliminary data.</text>
</comment>